<feature type="region of interest" description="Disordered" evidence="1">
    <location>
        <begin position="524"/>
        <end position="544"/>
    </location>
</feature>
<dbReference type="AlphaFoldDB" id="A0A060RED6"/>
<dbReference type="PATRIC" id="fig|1433126.3.peg.2893"/>
<protein>
    <recommendedName>
        <fullName evidence="2">PD-(D/E)XK endonuclease-like domain-containing protein</fullName>
    </recommendedName>
</protein>
<dbReference type="HOGENOM" id="CLU_015152_0_0_10"/>
<name>A0A060RED6_9BACT</name>
<accession>A0A060RED6</accession>
<dbReference type="OrthoDB" id="1007491at2"/>
<feature type="domain" description="PD-(D/E)XK endonuclease-like" evidence="2">
    <location>
        <begin position="559"/>
        <end position="789"/>
    </location>
</feature>
<dbReference type="Proteomes" id="UP000027616">
    <property type="component" value="Chromosome I"/>
</dbReference>
<sequence>MRKIIFNPQYDTKCFIDYKRRGGTILDTQFVGKQGLLSELELRAGLTIAQIPTIERKASYLVALEEYISDNQNSMFRKSVQVDSFGVADELLSWRDRLVFAGWNGSITGISEKLDELSAIESHFSTIGDEDRWQRVLVEYSTKPILSNTTIEVHSEKEHLNPIYRHLLDTLSTQGVQIDYFTPQISKPKITVVEFDDLYDAYRWGATMPKEYLMICQNRKAFNNILSSYSEPTISSTLNDSNPSIIQLFKLGLSLFMRPLNIYNLLSYLQVAVNPVPSALRSELKSLLVDEGGFGDQEKGWNAIITNYIASLDLDKRKRNEGRIEDFLSMLSLNEAEIDRKRVLEYAKKLGSWALQRKAIEVDSSINEQLSLLSTFCNAMTKLLTNSKQEKISQQELKMLILAIYAPSSFVGSEAQKGSFNSVNSIENIADSVPKAIWIDCNGSLPVECDYSFLSKQEAQKLKESRVLIWDTTAQLQAAMAGIEYALGQIDEEIILVSSQNHNGEQLSQHPIITKYRKDDVASNPVPNCKSEQKPVTPLPSPQEKYQFAGKVSPRVKESFSSLDMLIKYPLDYALKYLAGLYKRGVAQLGQLERTKGNVAHRVIENLAKECDNNAYQMLQSYADNSDKCVEVATNQVGVILLLEENRIDFENFKRNLKEAVFALCGIIETNNLDIVSLESKLATLMIDEVILDSRMDMLLKNKSGEYIVFDLKWSSGKKQYEQIQDNSALQLAVYQYLCERNLGKVAAVGFYILPKTQLYTAHRNFVNTERRITVIEPKEEFDLMLQAMDSYKTRYEELGSGLAIVGEQNIYSDYQLFKAEVR</sequence>
<dbReference type="KEGG" id="rbc:BN938_2923"/>
<proteinExistence type="predicted"/>
<gene>
    <name evidence="3" type="ORF">BN938_2923</name>
</gene>
<evidence type="ECO:0000259" key="2">
    <source>
        <dbReference type="Pfam" id="PF12705"/>
    </source>
</evidence>
<dbReference type="InterPro" id="IPR038726">
    <property type="entry name" value="PDDEXK_AddAB-type"/>
</dbReference>
<dbReference type="Pfam" id="PF12705">
    <property type="entry name" value="PDDEXK_1"/>
    <property type="match status" value="1"/>
</dbReference>
<dbReference type="eggNOG" id="COG2887">
    <property type="taxonomic scope" value="Bacteria"/>
</dbReference>
<evidence type="ECO:0000313" key="4">
    <source>
        <dbReference type="Proteomes" id="UP000027616"/>
    </source>
</evidence>
<dbReference type="EMBL" id="HG934468">
    <property type="protein sequence ID" value="CDN32988.1"/>
    <property type="molecule type" value="Genomic_DNA"/>
</dbReference>
<organism evidence="3 4">
    <name type="scientific">Mucinivorans hirudinis</name>
    <dbReference type="NCBI Taxonomy" id="1433126"/>
    <lineage>
        <taxon>Bacteria</taxon>
        <taxon>Pseudomonadati</taxon>
        <taxon>Bacteroidota</taxon>
        <taxon>Bacteroidia</taxon>
        <taxon>Bacteroidales</taxon>
        <taxon>Rikenellaceae</taxon>
        <taxon>Mucinivorans</taxon>
    </lineage>
</organism>
<reference evidence="3 4" key="1">
    <citation type="journal article" date="2015" name="Genome Announc.">
        <title>Complete Genome Sequence of the Novel Leech Symbiont Mucinivorans hirudinis M3T.</title>
        <authorList>
            <person name="Nelson M.C."/>
            <person name="Bomar L."/>
            <person name="Graf J."/>
        </authorList>
    </citation>
    <scope>NUCLEOTIDE SEQUENCE [LARGE SCALE GENOMIC DNA]</scope>
    <source>
        <strain evidence="4">M3</strain>
    </source>
</reference>
<keyword evidence="4" id="KW-1185">Reference proteome</keyword>
<evidence type="ECO:0000313" key="3">
    <source>
        <dbReference type="EMBL" id="CDN32988.1"/>
    </source>
</evidence>
<dbReference type="STRING" id="1433126.BN938_2923"/>
<dbReference type="InterPro" id="IPR011604">
    <property type="entry name" value="PDDEXK-like_dom_sf"/>
</dbReference>
<dbReference type="Gene3D" id="3.90.320.10">
    <property type="match status" value="1"/>
</dbReference>
<evidence type="ECO:0000256" key="1">
    <source>
        <dbReference type="SAM" id="MobiDB-lite"/>
    </source>
</evidence>